<gene>
    <name evidence="1" type="ORF">JBW_00820</name>
</gene>
<dbReference type="AlphaFoldDB" id="I9NPD1"/>
<evidence type="ECO:0000313" key="2">
    <source>
        <dbReference type="Proteomes" id="UP000005361"/>
    </source>
</evidence>
<reference evidence="2" key="2">
    <citation type="submission" date="2015-02" db="EMBL/GenBank/DDBJ databases">
        <title>Complete Genome Sequence of Pelosinus fermentans JBW45.</title>
        <authorList>
            <person name="De Leon K.B."/>
            <person name="Utturkar S.M."/>
            <person name="Camilleri L.B."/>
            <person name="Arkin A.P."/>
            <person name="Fields M.W."/>
            <person name="Brown S.D."/>
            <person name="Wall J.D."/>
        </authorList>
    </citation>
    <scope>NUCLEOTIDE SEQUENCE [LARGE SCALE GENOMIC DNA]</scope>
    <source>
        <strain evidence="2">JBW45</strain>
    </source>
</reference>
<dbReference type="Gene3D" id="2.60.120.200">
    <property type="match status" value="1"/>
</dbReference>
<protein>
    <submittedName>
        <fullName evidence="1">Uncharacterized protein</fullName>
    </submittedName>
</protein>
<dbReference type="SUPFAM" id="SSF49899">
    <property type="entry name" value="Concanavalin A-like lectins/glucanases"/>
    <property type="match status" value="1"/>
</dbReference>
<evidence type="ECO:0000313" key="1">
    <source>
        <dbReference type="EMBL" id="AJQ26172.1"/>
    </source>
</evidence>
<dbReference type="HOGENOM" id="CLU_2220650_0_0_9"/>
<organism evidence="1 2">
    <name type="scientific">Pelosinus fermentans JBW45</name>
    <dbReference type="NCBI Taxonomy" id="1192197"/>
    <lineage>
        <taxon>Bacteria</taxon>
        <taxon>Bacillati</taxon>
        <taxon>Bacillota</taxon>
        <taxon>Negativicutes</taxon>
        <taxon>Selenomonadales</taxon>
        <taxon>Sporomusaceae</taxon>
        <taxon>Pelosinus</taxon>
    </lineage>
</organism>
<dbReference type="Proteomes" id="UP000005361">
    <property type="component" value="Chromosome"/>
</dbReference>
<dbReference type="KEGG" id="pft:JBW_00820"/>
<sequence>MYEVDQYTVSLLHFDGGLTDESGKVWAAQNGATVSTTQSKFGGSSLYLNGINQCLTTPNNTDFDFGSGDFTIEGWVCPASTGKWGGVIVSKWYSAGEGSNSWSVSI</sequence>
<dbReference type="RefSeq" id="WP_007959314.1">
    <property type="nucleotide sequence ID" value="NZ_CP010978.1"/>
</dbReference>
<dbReference type="InterPro" id="IPR013320">
    <property type="entry name" value="ConA-like_dom_sf"/>
</dbReference>
<dbReference type="OrthoDB" id="1682307at2"/>
<proteinExistence type="predicted"/>
<accession>I9NPD1</accession>
<dbReference type="EMBL" id="CP010978">
    <property type="protein sequence ID" value="AJQ26172.1"/>
    <property type="molecule type" value="Genomic_DNA"/>
</dbReference>
<name>I9NPD1_9FIRM</name>
<reference evidence="1 2" key="1">
    <citation type="journal article" date="2015" name="Genome Announc.">
        <title>Complete Genome Sequence of Pelosinus fermentans JBW45, a Member of a Remarkably Competitive Group of Negativicutes in the Firmicutes Phylum.</title>
        <authorList>
            <person name="De Leon K.B."/>
            <person name="Utturkar S.M."/>
            <person name="Camilleri L.B."/>
            <person name="Elias D.A."/>
            <person name="Arkin A.P."/>
            <person name="Fields M.W."/>
            <person name="Brown S.D."/>
            <person name="Wall J.D."/>
        </authorList>
    </citation>
    <scope>NUCLEOTIDE SEQUENCE [LARGE SCALE GENOMIC DNA]</scope>
    <source>
        <strain evidence="1 2">JBW45</strain>
    </source>
</reference>